<organism evidence="1 2">
    <name type="scientific">Acetobacter pasteurianus NBRC 3188</name>
    <dbReference type="NCBI Taxonomy" id="1226663"/>
    <lineage>
        <taxon>Bacteria</taxon>
        <taxon>Pseudomonadati</taxon>
        <taxon>Pseudomonadota</taxon>
        <taxon>Alphaproteobacteria</taxon>
        <taxon>Acetobacterales</taxon>
        <taxon>Acetobacteraceae</taxon>
        <taxon>Acetobacter</taxon>
    </lineage>
</organism>
<dbReference type="EMBL" id="BDES01000076">
    <property type="protein sequence ID" value="GCD54087.1"/>
    <property type="molecule type" value="Genomic_DNA"/>
</dbReference>
<protein>
    <submittedName>
        <fullName evidence="1">Uncharacterized protein</fullName>
    </submittedName>
</protein>
<accession>A0A401WXK0</accession>
<dbReference type="Proteomes" id="UP000287300">
    <property type="component" value="Unassembled WGS sequence"/>
</dbReference>
<gene>
    <name evidence="1" type="ORF">NBRC3188_2784</name>
</gene>
<sequence>MFLTTIDDIARLSSRCVWDAGISGFYRETGSIYIDSNMAFKEVETLPPNLKACDVTLSSMPSLCAIPPGLQVRDRLILRNLPQITEIPDDLRVSELQLTRCHRVKSLPFGTTTGSLFVTDCASFSDIPAGFQAYGQTYYLGGRCLTSTADLVISKCPSLSILPEGMRIQRNLLISFCHSFVGLPHRMYVGGTIAIRHCRNFEGFPENLGLVRGDLIIEDCLHVVDLPRYLNIYGNLIIKNCPNLNSIHDGINVKGKVIRI</sequence>
<dbReference type="AlphaFoldDB" id="A0A401WXK0"/>
<reference evidence="1 2" key="1">
    <citation type="submission" date="2016-06" db="EMBL/GenBank/DDBJ databases">
        <title>Acetobacter pasteurianus NBRC 3188 whole genome sequencing project.</title>
        <authorList>
            <person name="Matsutani M."/>
            <person name="Shiwa Y."/>
            <person name="Okamoto-Kainuma A."/>
            <person name="Ishikawa M."/>
            <person name="Koizumi Y."/>
            <person name="Yoshikawa H."/>
            <person name="Yakushi T."/>
            <person name="Matsushita K."/>
        </authorList>
    </citation>
    <scope>NUCLEOTIDE SEQUENCE [LARGE SCALE GENOMIC DNA]</scope>
    <source>
        <strain evidence="1 2">NBRC 3188</strain>
    </source>
</reference>
<evidence type="ECO:0000313" key="1">
    <source>
        <dbReference type="EMBL" id="GCD54087.1"/>
    </source>
</evidence>
<name>A0A401WXK0_ACEPA</name>
<proteinExistence type="predicted"/>
<evidence type="ECO:0000313" key="2">
    <source>
        <dbReference type="Proteomes" id="UP000287300"/>
    </source>
</evidence>
<comment type="caution">
    <text evidence="1">The sequence shown here is derived from an EMBL/GenBank/DDBJ whole genome shotgun (WGS) entry which is preliminary data.</text>
</comment>